<protein>
    <submittedName>
        <fullName evidence="1">p2C58</fullName>
    </submittedName>
</protein>
<dbReference type="EMBL" id="GBRH01219614">
    <property type="protein sequence ID" value="JAD78281.1"/>
    <property type="molecule type" value="Transcribed_RNA"/>
</dbReference>
<reference evidence="1" key="2">
    <citation type="journal article" date="2015" name="Data Brief">
        <title>Shoot transcriptome of the giant reed, Arundo donax.</title>
        <authorList>
            <person name="Barrero R.A."/>
            <person name="Guerrero F.D."/>
            <person name="Moolhuijzen P."/>
            <person name="Goolsby J.A."/>
            <person name="Tidwell J."/>
            <person name="Bellgard S.E."/>
            <person name="Bellgard M.I."/>
        </authorList>
    </citation>
    <scope>NUCLEOTIDE SEQUENCE</scope>
    <source>
        <tissue evidence="1">Shoot tissue taken approximately 20 cm above the soil surface</tissue>
    </source>
</reference>
<reference evidence="1" key="1">
    <citation type="submission" date="2014-09" db="EMBL/GenBank/DDBJ databases">
        <authorList>
            <person name="Magalhaes I.L.F."/>
            <person name="Oliveira U."/>
            <person name="Santos F.R."/>
            <person name="Vidigal T.H.D.A."/>
            <person name="Brescovit A.D."/>
            <person name="Santos A.J."/>
        </authorList>
    </citation>
    <scope>NUCLEOTIDE SEQUENCE</scope>
    <source>
        <tissue evidence="1">Shoot tissue taken approximately 20 cm above the soil surface</tissue>
    </source>
</reference>
<sequence>MTHHSSVFLMDMEEKWLPNSVQNIYTEKFSIVKPMQLVIWARLSKEHSSEWMR</sequence>
<accession>A0A0A9CRP9</accession>
<name>A0A0A9CRP9_ARUDO</name>
<dbReference type="AlphaFoldDB" id="A0A0A9CRP9"/>
<organism evidence="1">
    <name type="scientific">Arundo donax</name>
    <name type="common">Giant reed</name>
    <name type="synonym">Donax arundinaceus</name>
    <dbReference type="NCBI Taxonomy" id="35708"/>
    <lineage>
        <taxon>Eukaryota</taxon>
        <taxon>Viridiplantae</taxon>
        <taxon>Streptophyta</taxon>
        <taxon>Embryophyta</taxon>
        <taxon>Tracheophyta</taxon>
        <taxon>Spermatophyta</taxon>
        <taxon>Magnoliopsida</taxon>
        <taxon>Liliopsida</taxon>
        <taxon>Poales</taxon>
        <taxon>Poaceae</taxon>
        <taxon>PACMAD clade</taxon>
        <taxon>Arundinoideae</taxon>
        <taxon>Arundineae</taxon>
        <taxon>Arundo</taxon>
    </lineage>
</organism>
<proteinExistence type="predicted"/>
<evidence type="ECO:0000313" key="1">
    <source>
        <dbReference type="EMBL" id="JAD78281.1"/>
    </source>
</evidence>